<dbReference type="PANTHER" id="PTHR35006:SF4">
    <property type="entry name" value="BLR7706 PROTEIN"/>
    <property type="match status" value="1"/>
</dbReference>
<evidence type="ECO:0000259" key="1">
    <source>
        <dbReference type="PROSITE" id="PS51819"/>
    </source>
</evidence>
<dbReference type="EMBL" id="JABUMX010000001">
    <property type="protein sequence ID" value="NTS30205.1"/>
    <property type="molecule type" value="Genomic_DNA"/>
</dbReference>
<evidence type="ECO:0000313" key="3">
    <source>
        <dbReference type="Proteomes" id="UP000550508"/>
    </source>
</evidence>
<gene>
    <name evidence="2" type="ORF">HQ945_02965</name>
</gene>
<proteinExistence type="predicted"/>
<protein>
    <submittedName>
        <fullName evidence="2">VOC family protein</fullName>
    </submittedName>
</protein>
<evidence type="ECO:0000313" key="2">
    <source>
        <dbReference type="EMBL" id="NTS30205.1"/>
    </source>
</evidence>
<reference evidence="2 3" key="1">
    <citation type="submission" date="2020-05" db="EMBL/GenBank/DDBJ databases">
        <authorList>
            <person name="Kim M.K."/>
        </authorList>
    </citation>
    <scope>NUCLEOTIDE SEQUENCE [LARGE SCALE GENOMIC DNA]</scope>
    <source>
        <strain evidence="2 3">BT25</strain>
    </source>
</reference>
<accession>A0A849VJ25</accession>
<dbReference type="Proteomes" id="UP000550508">
    <property type="component" value="Unassembled WGS sequence"/>
</dbReference>
<dbReference type="SUPFAM" id="SSF54593">
    <property type="entry name" value="Glyoxalase/Bleomycin resistance protein/Dihydroxybiphenyl dioxygenase"/>
    <property type="match status" value="1"/>
</dbReference>
<dbReference type="CDD" id="cd07262">
    <property type="entry name" value="VOC_like"/>
    <property type="match status" value="1"/>
</dbReference>
<sequence>MLHHISFGVPDMERASTFYDAALTALGYVRVWEDLTPNDPHQAIGYGLPGGGDKFCIKLTAERLTVPWAGCHLAFAAPNRQAVVLFHQAGIVAGGRDNGAPGLRPHYGENYFASYLIDPNGYHLEAICKSAE</sequence>
<organism evidence="2 3">
    <name type="scientific">Phyllobacterium pellucidum</name>
    <dbReference type="NCBI Taxonomy" id="2740464"/>
    <lineage>
        <taxon>Bacteria</taxon>
        <taxon>Pseudomonadati</taxon>
        <taxon>Pseudomonadota</taxon>
        <taxon>Alphaproteobacteria</taxon>
        <taxon>Hyphomicrobiales</taxon>
        <taxon>Phyllobacteriaceae</taxon>
        <taxon>Phyllobacterium</taxon>
    </lineage>
</organism>
<dbReference type="InterPro" id="IPR029068">
    <property type="entry name" value="Glyas_Bleomycin-R_OHBP_Dase"/>
</dbReference>
<dbReference type="Gene3D" id="3.10.180.10">
    <property type="entry name" value="2,3-Dihydroxybiphenyl 1,2-Dioxygenase, domain 1"/>
    <property type="match status" value="1"/>
</dbReference>
<dbReference type="RefSeq" id="WP_113282030.1">
    <property type="nucleotide sequence ID" value="NZ_JABUMX010000001.1"/>
</dbReference>
<name>A0A849VJ25_9HYPH</name>
<dbReference type="PROSITE" id="PS51819">
    <property type="entry name" value="VOC"/>
    <property type="match status" value="1"/>
</dbReference>
<keyword evidence="3" id="KW-1185">Reference proteome</keyword>
<dbReference type="InterPro" id="IPR037523">
    <property type="entry name" value="VOC_core"/>
</dbReference>
<comment type="caution">
    <text evidence="2">The sequence shown here is derived from an EMBL/GenBank/DDBJ whole genome shotgun (WGS) entry which is preliminary data.</text>
</comment>
<feature type="domain" description="VOC" evidence="1">
    <location>
        <begin position="1"/>
        <end position="129"/>
    </location>
</feature>
<dbReference type="PANTHER" id="PTHR35006">
    <property type="entry name" value="GLYOXALASE FAMILY PROTEIN (AFU_ORTHOLOGUE AFUA_5G14830)"/>
    <property type="match status" value="1"/>
</dbReference>
<dbReference type="AlphaFoldDB" id="A0A849VJ25"/>